<dbReference type="EMBL" id="JAXCLW010000002">
    <property type="protein sequence ID" value="MDY0883179.1"/>
    <property type="molecule type" value="Genomic_DNA"/>
</dbReference>
<dbReference type="Gene3D" id="3.30.1330.40">
    <property type="entry name" value="RutC-like"/>
    <property type="match status" value="1"/>
</dbReference>
<sequence length="130" mass="13838">MLERLNPASAPAPFSRYSQAVLVPENYRWLHISGQVGCDLNQKLATGFEAQAELAWSNLVALLTAGGMSVHDLVKVNILLTRASDVAASRIIRDRALHGAQPASTLMVIAGLAHPDMLIEVEAIAAKAAV</sequence>
<evidence type="ECO:0000256" key="1">
    <source>
        <dbReference type="ARBA" id="ARBA00010552"/>
    </source>
</evidence>
<gene>
    <name evidence="2" type="ORF">SMD27_10015</name>
</gene>
<dbReference type="GO" id="GO:0016787">
    <property type="term" value="F:hydrolase activity"/>
    <property type="evidence" value="ECO:0007669"/>
    <property type="project" value="UniProtKB-KW"/>
</dbReference>
<dbReference type="RefSeq" id="WP_320508224.1">
    <property type="nucleotide sequence ID" value="NZ_JAXCLW010000002.1"/>
</dbReference>
<protein>
    <submittedName>
        <fullName evidence="2">RidA family protein</fullName>
        <ecNumber evidence="2">3.5.-.-</ecNumber>
    </submittedName>
</protein>
<reference evidence="2 3" key="1">
    <citation type="journal article" date="2016" name="Antonie Van Leeuwenhoek">
        <title>Dongia soli sp. nov., isolated from soil from Dokdo, Korea.</title>
        <authorList>
            <person name="Kim D.U."/>
            <person name="Lee H."/>
            <person name="Kim H."/>
            <person name="Kim S.G."/>
            <person name="Ka J.O."/>
        </authorList>
    </citation>
    <scope>NUCLEOTIDE SEQUENCE [LARGE SCALE GENOMIC DNA]</scope>
    <source>
        <strain evidence="2 3">D78</strain>
    </source>
</reference>
<dbReference type="SUPFAM" id="SSF55298">
    <property type="entry name" value="YjgF-like"/>
    <property type="match status" value="1"/>
</dbReference>
<comment type="similarity">
    <text evidence="1">Belongs to the RutC family.</text>
</comment>
<dbReference type="CDD" id="cd00448">
    <property type="entry name" value="YjgF_YER057c_UK114_family"/>
    <property type="match status" value="1"/>
</dbReference>
<keyword evidence="2" id="KW-0378">Hydrolase</keyword>
<keyword evidence="3" id="KW-1185">Reference proteome</keyword>
<dbReference type="EC" id="3.5.-.-" evidence="2"/>
<comment type="caution">
    <text evidence="2">The sequence shown here is derived from an EMBL/GenBank/DDBJ whole genome shotgun (WGS) entry which is preliminary data.</text>
</comment>
<dbReference type="InterPro" id="IPR006175">
    <property type="entry name" value="YjgF/YER057c/UK114"/>
</dbReference>
<dbReference type="InterPro" id="IPR035959">
    <property type="entry name" value="RutC-like_sf"/>
</dbReference>
<evidence type="ECO:0000313" key="3">
    <source>
        <dbReference type="Proteomes" id="UP001279642"/>
    </source>
</evidence>
<dbReference type="Proteomes" id="UP001279642">
    <property type="component" value="Unassembled WGS sequence"/>
</dbReference>
<accession>A0ABU5EBL5</accession>
<dbReference type="PANTHER" id="PTHR11803">
    <property type="entry name" value="2-IMINOBUTANOATE/2-IMINOPROPANOATE DEAMINASE RIDA"/>
    <property type="match status" value="1"/>
</dbReference>
<dbReference type="Pfam" id="PF01042">
    <property type="entry name" value="Ribonuc_L-PSP"/>
    <property type="match status" value="1"/>
</dbReference>
<name>A0ABU5EBL5_9PROT</name>
<organism evidence="2 3">
    <name type="scientific">Dongia soli</name>
    <dbReference type="NCBI Taxonomy" id="600628"/>
    <lineage>
        <taxon>Bacteria</taxon>
        <taxon>Pseudomonadati</taxon>
        <taxon>Pseudomonadota</taxon>
        <taxon>Alphaproteobacteria</taxon>
        <taxon>Rhodospirillales</taxon>
        <taxon>Dongiaceae</taxon>
        <taxon>Dongia</taxon>
    </lineage>
</organism>
<evidence type="ECO:0000313" key="2">
    <source>
        <dbReference type="EMBL" id="MDY0883179.1"/>
    </source>
</evidence>
<proteinExistence type="inferred from homology"/>
<dbReference type="PANTHER" id="PTHR11803:SF58">
    <property type="entry name" value="PROTEIN HMF1-RELATED"/>
    <property type="match status" value="1"/>
</dbReference>